<dbReference type="Pfam" id="PF02469">
    <property type="entry name" value="Fasciclin"/>
    <property type="match status" value="2"/>
</dbReference>
<evidence type="ECO:0000259" key="2">
    <source>
        <dbReference type="PROSITE" id="PS50213"/>
    </source>
</evidence>
<dbReference type="Proteomes" id="UP001320159">
    <property type="component" value="Unassembled WGS sequence"/>
</dbReference>
<name>A0AAP2W6P1_9EURY</name>
<dbReference type="EMBL" id="PGCK01000009">
    <property type="protein sequence ID" value="MCD1295543.1"/>
    <property type="molecule type" value="Genomic_DNA"/>
</dbReference>
<dbReference type="PANTHER" id="PTHR10900:SF77">
    <property type="entry name" value="FI19380P1"/>
    <property type="match status" value="1"/>
</dbReference>
<organism evidence="3 4">
    <name type="scientific">Methanooceanicella nereidis</name>
    <dbReference type="NCBI Taxonomy" id="2052831"/>
    <lineage>
        <taxon>Archaea</taxon>
        <taxon>Methanobacteriati</taxon>
        <taxon>Methanobacteriota</taxon>
        <taxon>Stenosarchaea group</taxon>
        <taxon>Methanomicrobia</taxon>
        <taxon>Methanocellales</taxon>
        <taxon>Methanocellaceae</taxon>
        <taxon>Methanooceanicella</taxon>
    </lineage>
</organism>
<accession>A0AAP2W6P1</accession>
<dbReference type="AlphaFoldDB" id="A0AAP2W6P1"/>
<sequence>MFIFYSVIIFLVYGMNGLKKALIILLLTMLLLFTAISVQSANNMADRSIYNTLLNKGEFSTMLKAVNTAGMESTLSDPGPFTVFAPDNVAFDKLSIGTVKALTDDKEMMTDVLKYHVVPGKYTAEDLKKMKEVKTIDGRSLKIKTIDGDIMVDGARVIGSPIDSKNGIIFKVDKVLIPQQTAASQKTIFETLSAANDLTTLSSAVKAADMGDLFNSTGPYTLFAPDDSAFDKLPFGTVRAWLGDKVRLGNVLRYHVVPGKYSAEDLKDMKQIKTKDGKTLPVRVKGEEIMVGDAKVTGPDLECSNGIIHKVDTVLIPEDEKALLAPGQVTRGTGTLLDWIGLLLAGLLIAGILFVLLPWIMKKRGESRYEEAMELEKRRAPAAAVYGEAENITFDESAVNELKSIDKSKLAGIRKYIIGSYNNFKDMVDLVRDAHMDLIHVRDMDSARRLSEKYSLNPFNSSTLELALEKNATIYTKDRELMEKYRAAGARTEDLSKLITGA</sequence>
<keyword evidence="1" id="KW-0472">Membrane</keyword>
<dbReference type="InterPro" id="IPR029060">
    <property type="entry name" value="PIN-like_dom_sf"/>
</dbReference>
<dbReference type="InterPro" id="IPR036378">
    <property type="entry name" value="FAS1_dom_sf"/>
</dbReference>
<dbReference type="SUPFAM" id="SSF82153">
    <property type="entry name" value="FAS1 domain"/>
    <property type="match status" value="2"/>
</dbReference>
<feature type="domain" description="FAS1" evidence="2">
    <location>
        <begin position="185"/>
        <end position="315"/>
    </location>
</feature>
<feature type="domain" description="FAS1" evidence="2">
    <location>
        <begin position="46"/>
        <end position="176"/>
    </location>
</feature>
<dbReference type="InterPro" id="IPR000782">
    <property type="entry name" value="FAS1_domain"/>
</dbReference>
<reference evidence="3 4" key="1">
    <citation type="submission" date="2017-11" db="EMBL/GenBank/DDBJ databases">
        <title>Isolation and Characterization of Family Methanocellaceae Species from Potential Methane Hydrate Area Offshore Southwestern Taiwan.</title>
        <authorList>
            <person name="Zhang W.-L."/>
            <person name="Chen W.-C."/>
            <person name="Lai M.-C."/>
            <person name="Chen S.-C."/>
        </authorList>
    </citation>
    <scope>NUCLEOTIDE SEQUENCE [LARGE SCALE GENOMIC DNA]</scope>
    <source>
        <strain evidence="3 4">CWC-04</strain>
    </source>
</reference>
<proteinExistence type="predicted"/>
<comment type="caution">
    <text evidence="3">The sequence shown here is derived from an EMBL/GenBank/DDBJ whole genome shotgun (WGS) entry which is preliminary data.</text>
</comment>
<dbReference type="PANTHER" id="PTHR10900">
    <property type="entry name" value="PERIOSTIN-RELATED"/>
    <property type="match status" value="1"/>
</dbReference>
<dbReference type="SUPFAM" id="SSF88723">
    <property type="entry name" value="PIN domain-like"/>
    <property type="match status" value="1"/>
</dbReference>
<gene>
    <name evidence="3" type="ORF">CUJ83_11085</name>
</gene>
<feature type="transmembrane region" description="Helical" evidence="1">
    <location>
        <begin position="339"/>
        <end position="360"/>
    </location>
</feature>
<dbReference type="InterPro" id="IPR050904">
    <property type="entry name" value="Adhesion/Biosynth-related"/>
</dbReference>
<evidence type="ECO:0000256" key="1">
    <source>
        <dbReference type="SAM" id="Phobius"/>
    </source>
</evidence>
<dbReference type="SMART" id="SM00554">
    <property type="entry name" value="FAS1"/>
    <property type="match status" value="2"/>
</dbReference>
<evidence type="ECO:0000313" key="3">
    <source>
        <dbReference type="EMBL" id="MCD1295543.1"/>
    </source>
</evidence>
<keyword evidence="4" id="KW-1185">Reference proteome</keyword>
<evidence type="ECO:0000313" key="4">
    <source>
        <dbReference type="Proteomes" id="UP001320159"/>
    </source>
</evidence>
<keyword evidence="1" id="KW-0812">Transmembrane</keyword>
<dbReference type="PROSITE" id="PS50213">
    <property type="entry name" value="FAS1"/>
    <property type="match status" value="2"/>
</dbReference>
<keyword evidence="1" id="KW-1133">Transmembrane helix</keyword>
<dbReference type="FunFam" id="2.30.180.10:FF:000014">
    <property type="entry name" value="Stabilin 1"/>
    <property type="match status" value="2"/>
</dbReference>
<dbReference type="Gene3D" id="2.30.180.10">
    <property type="entry name" value="FAS1 domain"/>
    <property type="match status" value="2"/>
</dbReference>
<protein>
    <recommendedName>
        <fullName evidence="2">FAS1 domain-containing protein</fullName>
    </recommendedName>
</protein>